<keyword evidence="4" id="KW-1185">Reference proteome</keyword>
<gene>
    <name evidence="3" type="ORF">A4U43_C01F31730</name>
</gene>
<protein>
    <recommendedName>
        <fullName evidence="2">Calmodulin binding protein-like N-terminal domain-containing protein</fullName>
    </recommendedName>
</protein>
<dbReference type="GO" id="GO:0010112">
    <property type="term" value="P:regulation of systemic acquired resistance"/>
    <property type="evidence" value="ECO:0007669"/>
    <property type="project" value="EnsemblPlants"/>
</dbReference>
<dbReference type="GO" id="GO:0002229">
    <property type="term" value="P:defense response to oomycetes"/>
    <property type="evidence" value="ECO:0007669"/>
    <property type="project" value="EnsemblPlants"/>
</dbReference>
<feature type="domain" description="Calmodulin binding protein-like N-terminal" evidence="2">
    <location>
        <begin position="89"/>
        <end position="236"/>
    </location>
</feature>
<dbReference type="GO" id="GO:0071219">
    <property type="term" value="P:cellular response to molecule of bacterial origin"/>
    <property type="evidence" value="ECO:0007669"/>
    <property type="project" value="EnsemblPlants"/>
</dbReference>
<sequence>MGAKRLRDGSDQDTDKPQKSEQKKLRALPSFHTVIKEAVMVKTIQNLFGALEPLIRRTVREEFERVLHTTRYVQRSPQMQIEDVESPNLRLVFTKPLTSRIFTGSKVEDLENNPLQILLIDTQNGNNSPATLPMPIKLEVVVLDGDFPSELHDNWTSTNFSKSIVKERRGKRPLLTGEFPVILRDGFASIGELTFTDNSSWIRSQHFRIGARVVQDGYKGPRIREAITEAFRVKDHRGESYKKHYPPALTDDVWRLCQQRVSTLSMNS</sequence>
<dbReference type="GO" id="GO:0005516">
    <property type="term" value="F:calmodulin binding"/>
    <property type="evidence" value="ECO:0007669"/>
    <property type="project" value="InterPro"/>
</dbReference>
<dbReference type="GO" id="GO:1900426">
    <property type="term" value="P:positive regulation of defense response to bacterium"/>
    <property type="evidence" value="ECO:0007669"/>
    <property type="project" value="EnsemblPlants"/>
</dbReference>
<dbReference type="PANTHER" id="PTHR31713:SF42">
    <property type="entry name" value="PROTEIN SAR DEFICIENT 1"/>
    <property type="match status" value="1"/>
</dbReference>
<organism evidence="3 4">
    <name type="scientific">Asparagus officinalis</name>
    <name type="common">Garden asparagus</name>
    <dbReference type="NCBI Taxonomy" id="4686"/>
    <lineage>
        <taxon>Eukaryota</taxon>
        <taxon>Viridiplantae</taxon>
        <taxon>Streptophyta</taxon>
        <taxon>Embryophyta</taxon>
        <taxon>Tracheophyta</taxon>
        <taxon>Spermatophyta</taxon>
        <taxon>Magnoliopsida</taxon>
        <taxon>Liliopsida</taxon>
        <taxon>Asparagales</taxon>
        <taxon>Asparagaceae</taxon>
        <taxon>Asparagoideae</taxon>
        <taxon>Asparagus</taxon>
    </lineage>
</organism>
<dbReference type="GO" id="GO:0080142">
    <property type="term" value="P:regulation of salicylic acid biosynthetic process"/>
    <property type="evidence" value="ECO:0007669"/>
    <property type="project" value="EnsemblPlants"/>
</dbReference>
<dbReference type="GO" id="GO:0043565">
    <property type="term" value="F:sequence-specific DNA binding"/>
    <property type="evidence" value="ECO:0007669"/>
    <property type="project" value="EnsemblPlants"/>
</dbReference>
<dbReference type="PANTHER" id="PTHR31713">
    <property type="entry name" value="OS02G0177800 PROTEIN"/>
    <property type="match status" value="1"/>
</dbReference>
<dbReference type="GO" id="GO:0010224">
    <property type="term" value="P:response to UV-B"/>
    <property type="evidence" value="ECO:0007669"/>
    <property type="project" value="EnsemblPlants"/>
</dbReference>
<dbReference type="InterPro" id="IPR046831">
    <property type="entry name" value="Calmodulin_bind_N"/>
</dbReference>
<evidence type="ECO:0000259" key="2">
    <source>
        <dbReference type="Pfam" id="PF07887"/>
    </source>
</evidence>
<dbReference type="GO" id="GO:0005634">
    <property type="term" value="C:nucleus"/>
    <property type="evidence" value="ECO:0007669"/>
    <property type="project" value="EnsemblPlants"/>
</dbReference>
<dbReference type="Pfam" id="PF07887">
    <property type="entry name" value="Calmodulin_bind"/>
    <property type="match status" value="1"/>
</dbReference>
<dbReference type="Proteomes" id="UP000243459">
    <property type="component" value="Chromosome 1"/>
</dbReference>
<proteinExistence type="predicted"/>
<feature type="region of interest" description="Disordered" evidence="1">
    <location>
        <begin position="1"/>
        <end position="23"/>
    </location>
</feature>
<evidence type="ECO:0000256" key="1">
    <source>
        <dbReference type="SAM" id="MobiDB-lite"/>
    </source>
</evidence>
<dbReference type="Gramene" id="ONK81675">
    <property type="protein sequence ID" value="ONK81675"/>
    <property type="gene ID" value="A4U43_C01F31730"/>
</dbReference>
<dbReference type="InterPro" id="IPR012416">
    <property type="entry name" value="CBP60"/>
</dbReference>
<dbReference type="OMA" id="TCEKEIC"/>
<dbReference type="GO" id="GO:0003700">
    <property type="term" value="F:DNA-binding transcription factor activity"/>
    <property type="evidence" value="ECO:0007669"/>
    <property type="project" value="EnsemblPlants"/>
</dbReference>
<dbReference type="GO" id="GO:0042742">
    <property type="term" value="P:defense response to bacterium"/>
    <property type="evidence" value="ECO:0007669"/>
    <property type="project" value="EnsemblPlants"/>
</dbReference>
<accession>A0A5P1FTN1</accession>
<dbReference type="EMBL" id="CM007381">
    <property type="protein sequence ID" value="ONK81675.1"/>
    <property type="molecule type" value="Genomic_DNA"/>
</dbReference>
<evidence type="ECO:0000313" key="3">
    <source>
        <dbReference type="EMBL" id="ONK81675.1"/>
    </source>
</evidence>
<evidence type="ECO:0000313" key="4">
    <source>
        <dbReference type="Proteomes" id="UP000243459"/>
    </source>
</evidence>
<dbReference type="AlphaFoldDB" id="A0A5P1FTN1"/>
<name>A0A5P1FTN1_ASPOF</name>
<reference evidence="4" key="1">
    <citation type="journal article" date="2017" name="Nat. Commun.">
        <title>The asparagus genome sheds light on the origin and evolution of a young Y chromosome.</title>
        <authorList>
            <person name="Harkess A."/>
            <person name="Zhou J."/>
            <person name="Xu C."/>
            <person name="Bowers J.E."/>
            <person name="Van der Hulst R."/>
            <person name="Ayyampalayam S."/>
            <person name="Mercati F."/>
            <person name="Riccardi P."/>
            <person name="McKain M.R."/>
            <person name="Kakrana A."/>
            <person name="Tang H."/>
            <person name="Ray J."/>
            <person name="Groenendijk J."/>
            <person name="Arikit S."/>
            <person name="Mathioni S.M."/>
            <person name="Nakano M."/>
            <person name="Shan H."/>
            <person name="Telgmann-Rauber A."/>
            <person name="Kanno A."/>
            <person name="Yue Z."/>
            <person name="Chen H."/>
            <person name="Li W."/>
            <person name="Chen Y."/>
            <person name="Xu X."/>
            <person name="Zhang Y."/>
            <person name="Luo S."/>
            <person name="Chen H."/>
            <person name="Gao J."/>
            <person name="Mao Z."/>
            <person name="Pires J.C."/>
            <person name="Luo M."/>
            <person name="Kudrna D."/>
            <person name="Wing R.A."/>
            <person name="Meyers B.C."/>
            <person name="Yi K."/>
            <person name="Kong H."/>
            <person name="Lavrijsen P."/>
            <person name="Sunseri F."/>
            <person name="Falavigna A."/>
            <person name="Ye Y."/>
            <person name="Leebens-Mack J.H."/>
            <person name="Chen G."/>
        </authorList>
    </citation>
    <scope>NUCLEOTIDE SEQUENCE [LARGE SCALE GENOMIC DNA]</scope>
    <source>
        <strain evidence="4">cv. DH0086</strain>
    </source>
</reference>